<dbReference type="EMBL" id="JAACFV010000065">
    <property type="protein sequence ID" value="KAF7507675.1"/>
    <property type="molecule type" value="Genomic_DNA"/>
</dbReference>
<feature type="compositionally biased region" description="Basic and acidic residues" evidence="1">
    <location>
        <begin position="15"/>
        <end position="25"/>
    </location>
</feature>
<evidence type="ECO:0000256" key="1">
    <source>
        <dbReference type="SAM" id="MobiDB-lite"/>
    </source>
</evidence>
<evidence type="ECO:0000313" key="3">
    <source>
        <dbReference type="Proteomes" id="UP000606974"/>
    </source>
</evidence>
<evidence type="ECO:0008006" key="4">
    <source>
        <dbReference type="Google" id="ProtNLM"/>
    </source>
</evidence>
<keyword evidence="3" id="KW-1185">Reference proteome</keyword>
<dbReference type="AlphaFoldDB" id="A0A8H7AEK8"/>
<comment type="caution">
    <text evidence="2">The sequence shown here is derived from an EMBL/GenBank/DDBJ whole genome shotgun (WGS) entry which is preliminary data.</text>
</comment>
<evidence type="ECO:0000313" key="2">
    <source>
        <dbReference type="EMBL" id="KAF7507675.1"/>
    </source>
</evidence>
<gene>
    <name evidence="2" type="ORF">GJ744_010228</name>
</gene>
<feature type="region of interest" description="Disordered" evidence="1">
    <location>
        <begin position="1"/>
        <end position="51"/>
    </location>
</feature>
<name>A0A8H7AEK8_9EURO</name>
<proteinExistence type="predicted"/>
<dbReference type="Proteomes" id="UP000606974">
    <property type="component" value="Unassembled WGS sequence"/>
</dbReference>
<accession>A0A8H7AEK8</accession>
<organism evidence="2 3">
    <name type="scientific">Endocarpon pusillum</name>
    <dbReference type="NCBI Taxonomy" id="364733"/>
    <lineage>
        <taxon>Eukaryota</taxon>
        <taxon>Fungi</taxon>
        <taxon>Dikarya</taxon>
        <taxon>Ascomycota</taxon>
        <taxon>Pezizomycotina</taxon>
        <taxon>Eurotiomycetes</taxon>
        <taxon>Chaetothyriomycetidae</taxon>
        <taxon>Verrucariales</taxon>
        <taxon>Verrucariaceae</taxon>
        <taxon>Endocarpon</taxon>
    </lineage>
</organism>
<sequence>MPKSISPSPRGWFRKRLDDKVDKAKSLPNRTGLDTATSTSQSLPKQENDGAVQDTHLKIPDLTSQDEFGQGKCGLFLLSDEVRQQTPKYNVMLWPFTVWAVMHIRPGHMIMEKYGYAISYQQTYQRHESSHMVTIRLCSSHVRLAD</sequence>
<protein>
    <recommendedName>
        <fullName evidence="4">SET domain-containing protein</fullName>
    </recommendedName>
</protein>
<reference evidence="2" key="1">
    <citation type="submission" date="2020-02" db="EMBL/GenBank/DDBJ databases">
        <authorList>
            <person name="Palmer J.M."/>
        </authorList>
    </citation>
    <scope>NUCLEOTIDE SEQUENCE</scope>
    <source>
        <strain evidence="2">EPUS1.4</strain>
        <tissue evidence="2">Thallus</tissue>
    </source>
</reference>
<feature type="compositionally biased region" description="Polar residues" evidence="1">
    <location>
        <begin position="28"/>
        <end position="45"/>
    </location>
</feature>